<evidence type="ECO:0000313" key="2">
    <source>
        <dbReference type="EMBL" id="KFE68957.1"/>
    </source>
</evidence>
<accession>A0A085WMP4</accession>
<dbReference type="Proteomes" id="UP000028725">
    <property type="component" value="Unassembled WGS sequence"/>
</dbReference>
<comment type="caution">
    <text evidence="2">The sequence shown here is derived from an EMBL/GenBank/DDBJ whole genome shotgun (WGS) entry which is preliminary data.</text>
</comment>
<protein>
    <submittedName>
        <fullName evidence="2">Uncharacterized protein</fullName>
    </submittedName>
</protein>
<keyword evidence="1" id="KW-0812">Transmembrane</keyword>
<keyword evidence="1" id="KW-1133">Transmembrane helix</keyword>
<name>A0A085WMP4_9BACT</name>
<reference evidence="2 3" key="1">
    <citation type="submission" date="2014-04" db="EMBL/GenBank/DDBJ databases">
        <title>Genome assembly of Hyalangium minutum DSM 14724.</title>
        <authorList>
            <person name="Sharma G."/>
            <person name="Subramanian S."/>
        </authorList>
    </citation>
    <scope>NUCLEOTIDE SEQUENCE [LARGE SCALE GENOMIC DNA]</scope>
    <source>
        <strain evidence="2 3">DSM 14724</strain>
    </source>
</reference>
<proteinExistence type="predicted"/>
<keyword evidence="3" id="KW-1185">Reference proteome</keyword>
<feature type="transmembrane region" description="Helical" evidence="1">
    <location>
        <begin position="6"/>
        <end position="28"/>
    </location>
</feature>
<gene>
    <name evidence="2" type="ORF">DB31_6859</name>
</gene>
<sequence length="44" mass="5067">MEYVAFSAALLGFGTLGWPYLVMMLNALNRYFESLYYVIQSPLL</sequence>
<organism evidence="2 3">
    <name type="scientific">Hyalangium minutum</name>
    <dbReference type="NCBI Taxonomy" id="394096"/>
    <lineage>
        <taxon>Bacteria</taxon>
        <taxon>Pseudomonadati</taxon>
        <taxon>Myxococcota</taxon>
        <taxon>Myxococcia</taxon>
        <taxon>Myxococcales</taxon>
        <taxon>Cystobacterineae</taxon>
        <taxon>Archangiaceae</taxon>
        <taxon>Hyalangium</taxon>
    </lineage>
</organism>
<evidence type="ECO:0000256" key="1">
    <source>
        <dbReference type="SAM" id="Phobius"/>
    </source>
</evidence>
<keyword evidence="1" id="KW-0472">Membrane</keyword>
<dbReference type="AlphaFoldDB" id="A0A085WMP4"/>
<dbReference type="STRING" id="394096.DB31_6859"/>
<dbReference type="EMBL" id="JMCB01000005">
    <property type="protein sequence ID" value="KFE68957.1"/>
    <property type="molecule type" value="Genomic_DNA"/>
</dbReference>
<evidence type="ECO:0000313" key="3">
    <source>
        <dbReference type="Proteomes" id="UP000028725"/>
    </source>
</evidence>